<dbReference type="SUPFAM" id="SSF52402">
    <property type="entry name" value="Adenine nucleotide alpha hydrolases-like"/>
    <property type="match status" value="2"/>
</dbReference>
<dbReference type="CDD" id="cd00293">
    <property type="entry name" value="USP-like"/>
    <property type="match status" value="1"/>
</dbReference>
<dbReference type="PANTHER" id="PTHR46268:SF6">
    <property type="entry name" value="UNIVERSAL STRESS PROTEIN UP12"/>
    <property type="match status" value="1"/>
</dbReference>
<feature type="domain" description="UspA" evidence="2">
    <location>
        <begin position="202"/>
        <end position="282"/>
    </location>
</feature>
<dbReference type="AlphaFoldDB" id="A0A5C6AFJ7"/>
<dbReference type="InterPro" id="IPR006016">
    <property type="entry name" value="UspA"/>
</dbReference>
<evidence type="ECO:0000313" key="4">
    <source>
        <dbReference type="Proteomes" id="UP000317421"/>
    </source>
</evidence>
<name>A0A5C6AFJ7_9BACT</name>
<dbReference type="Pfam" id="PF00582">
    <property type="entry name" value="Usp"/>
    <property type="match status" value="1"/>
</dbReference>
<dbReference type="PANTHER" id="PTHR46268">
    <property type="entry name" value="STRESS RESPONSE PROTEIN NHAX"/>
    <property type="match status" value="1"/>
</dbReference>
<accession>A0A5C6AFJ7</accession>
<dbReference type="Proteomes" id="UP000317421">
    <property type="component" value="Unassembled WGS sequence"/>
</dbReference>
<comment type="caution">
    <text evidence="3">The sequence shown here is derived from an EMBL/GenBank/DDBJ whole genome shotgun (WGS) entry which is preliminary data.</text>
</comment>
<keyword evidence="4" id="KW-1185">Reference proteome</keyword>
<organism evidence="3 4">
    <name type="scientific">Botrimarina colliarenosi</name>
    <dbReference type="NCBI Taxonomy" id="2528001"/>
    <lineage>
        <taxon>Bacteria</taxon>
        <taxon>Pseudomonadati</taxon>
        <taxon>Planctomycetota</taxon>
        <taxon>Planctomycetia</taxon>
        <taxon>Pirellulales</taxon>
        <taxon>Lacipirellulaceae</taxon>
        <taxon>Botrimarina</taxon>
    </lineage>
</organism>
<protein>
    <submittedName>
        <fullName evidence="3">Universal stress protein family protein</fullName>
    </submittedName>
</protein>
<dbReference type="Gene3D" id="3.40.50.12370">
    <property type="match status" value="1"/>
</dbReference>
<evidence type="ECO:0000259" key="2">
    <source>
        <dbReference type="Pfam" id="PF00582"/>
    </source>
</evidence>
<sequence>MVRSILVGLGGRGVPGSCYTESATAMAVDLAQRHKASLTGVTVANLTQLARIGPVPIGAGALAADWRDQRVAEMRDHVAAAIVEFERACGSVQLPHKVLREERQEPFDYLISQARYHDLTVIGLRGLFEYGVNGEAHYDPADTLVRLVSGGVRPIIASGPEARPVTRVMVAYSGSPQSAKTMRRFVQMQLWPRAAVRVVAFGDDHERRQRHLVHAAAYFEAHGVEAERDYRPTDPRRGVLEAAHEWGADLIVMGNSHRTLLARKVLGDTLLETIRHSDVPLFLAQ</sequence>
<dbReference type="InterPro" id="IPR006015">
    <property type="entry name" value="Universal_stress_UspA"/>
</dbReference>
<dbReference type="RefSeq" id="WP_197526491.1">
    <property type="nucleotide sequence ID" value="NZ_SJPR01000002.1"/>
</dbReference>
<dbReference type="EMBL" id="SJPR01000002">
    <property type="protein sequence ID" value="TWT98197.1"/>
    <property type="molecule type" value="Genomic_DNA"/>
</dbReference>
<evidence type="ECO:0000313" key="3">
    <source>
        <dbReference type="EMBL" id="TWT98197.1"/>
    </source>
</evidence>
<gene>
    <name evidence="3" type="ORF">Pla108_23540</name>
</gene>
<comment type="similarity">
    <text evidence="1">Belongs to the universal stress protein A family.</text>
</comment>
<proteinExistence type="inferred from homology"/>
<evidence type="ECO:0000256" key="1">
    <source>
        <dbReference type="ARBA" id="ARBA00008791"/>
    </source>
</evidence>
<dbReference type="PRINTS" id="PR01438">
    <property type="entry name" value="UNVRSLSTRESS"/>
</dbReference>
<reference evidence="3 4" key="1">
    <citation type="submission" date="2019-02" db="EMBL/GenBank/DDBJ databases">
        <title>Deep-cultivation of Planctomycetes and their phenomic and genomic characterization uncovers novel biology.</title>
        <authorList>
            <person name="Wiegand S."/>
            <person name="Jogler M."/>
            <person name="Boedeker C."/>
            <person name="Pinto D."/>
            <person name="Vollmers J."/>
            <person name="Rivas-Marin E."/>
            <person name="Kohn T."/>
            <person name="Peeters S.H."/>
            <person name="Heuer A."/>
            <person name="Rast P."/>
            <person name="Oberbeckmann S."/>
            <person name="Bunk B."/>
            <person name="Jeske O."/>
            <person name="Meyerdierks A."/>
            <person name="Storesund J.E."/>
            <person name="Kallscheuer N."/>
            <person name="Luecker S."/>
            <person name="Lage O.M."/>
            <person name="Pohl T."/>
            <person name="Merkel B.J."/>
            <person name="Hornburger P."/>
            <person name="Mueller R.-W."/>
            <person name="Bruemmer F."/>
            <person name="Labrenz M."/>
            <person name="Spormann A.M."/>
            <person name="Op Den Camp H."/>
            <person name="Overmann J."/>
            <person name="Amann R."/>
            <person name="Jetten M.S.M."/>
            <person name="Mascher T."/>
            <person name="Medema M.H."/>
            <person name="Devos D.P."/>
            <person name="Kaster A.-K."/>
            <person name="Ovreas L."/>
            <person name="Rohde M."/>
            <person name="Galperin M.Y."/>
            <person name="Jogler C."/>
        </authorList>
    </citation>
    <scope>NUCLEOTIDE SEQUENCE [LARGE SCALE GENOMIC DNA]</scope>
    <source>
        <strain evidence="3 4">Pla108</strain>
    </source>
</reference>